<dbReference type="OrthoDB" id="5514204at2"/>
<reference evidence="4 5" key="1">
    <citation type="submission" date="2015-07" db="EMBL/GenBank/DDBJ databases">
        <title>Genome analysis of myxobacterium Chondromyces crocatus Cm c5 reveals a high potential for natural compound synthesis and the genetic basis for the loss of fruiting body formation.</title>
        <authorList>
            <person name="Zaburannyi N."/>
            <person name="Bunk B."/>
            <person name="Maier J."/>
            <person name="Overmann J."/>
            <person name="Mueller R."/>
        </authorList>
    </citation>
    <scope>NUCLEOTIDE SEQUENCE [LARGE SCALE GENOMIC DNA]</scope>
    <source>
        <strain evidence="4 5">Cm c5</strain>
    </source>
</reference>
<dbReference type="EMBL" id="CP012159">
    <property type="protein sequence ID" value="AKT39608.1"/>
    <property type="molecule type" value="Genomic_DNA"/>
</dbReference>
<dbReference type="STRING" id="52.CMC5_037570"/>
<accession>A0A0K1EGA8</accession>
<dbReference type="Pfam" id="PF13304">
    <property type="entry name" value="AAA_21"/>
    <property type="match status" value="1"/>
</dbReference>
<dbReference type="InterPro" id="IPR027417">
    <property type="entry name" value="P-loop_NTPase"/>
</dbReference>
<evidence type="ECO:0000256" key="1">
    <source>
        <dbReference type="SAM" id="MobiDB-lite"/>
    </source>
</evidence>
<dbReference type="Proteomes" id="UP000067626">
    <property type="component" value="Chromosome"/>
</dbReference>
<keyword evidence="5" id="KW-1185">Reference proteome</keyword>
<evidence type="ECO:0000259" key="3">
    <source>
        <dbReference type="Pfam" id="PF13304"/>
    </source>
</evidence>
<dbReference type="Gene3D" id="3.40.50.300">
    <property type="entry name" value="P-loop containing nucleotide triphosphate hydrolases"/>
    <property type="match status" value="2"/>
</dbReference>
<feature type="domain" description="Endonuclease GajA/Old nuclease/RecF-like AAA" evidence="2">
    <location>
        <begin position="6"/>
        <end position="52"/>
    </location>
</feature>
<dbReference type="GO" id="GO:0006302">
    <property type="term" value="P:double-strand break repair"/>
    <property type="evidence" value="ECO:0007669"/>
    <property type="project" value="TreeGrafter"/>
</dbReference>
<name>A0A0K1EGA8_CHOCO</name>
<feature type="domain" description="ATPase AAA-type core" evidence="3">
    <location>
        <begin position="287"/>
        <end position="358"/>
    </location>
</feature>
<organism evidence="4 5">
    <name type="scientific">Chondromyces crocatus</name>
    <dbReference type="NCBI Taxonomy" id="52"/>
    <lineage>
        <taxon>Bacteria</taxon>
        <taxon>Pseudomonadati</taxon>
        <taxon>Myxococcota</taxon>
        <taxon>Polyangia</taxon>
        <taxon>Polyangiales</taxon>
        <taxon>Polyangiaceae</taxon>
        <taxon>Chondromyces</taxon>
    </lineage>
</organism>
<evidence type="ECO:0008006" key="6">
    <source>
        <dbReference type="Google" id="ProtNLM"/>
    </source>
</evidence>
<dbReference type="InterPro" id="IPR014555">
    <property type="entry name" value="RecF-like"/>
</dbReference>
<evidence type="ECO:0000259" key="2">
    <source>
        <dbReference type="Pfam" id="PF13175"/>
    </source>
</evidence>
<dbReference type="PIRSF" id="PIRSF029347">
    <property type="entry name" value="RecF"/>
    <property type="match status" value="1"/>
</dbReference>
<dbReference type="GO" id="GO:0016887">
    <property type="term" value="F:ATP hydrolysis activity"/>
    <property type="evidence" value="ECO:0007669"/>
    <property type="project" value="InterPro"/>
</dbReference>
<dbReference type="InterPro" id="IPR003959">
    <property type="entry name" value="ATPase_AAA_core"/>
</dbReference>
<dbReference type="PANTHER" id="PTHR32182:SF22">
    <property type="entry name" value="ATP-DEPENDENT ENDONUCLEASE, OLD FAMILY-RELATED"/>
    <property type="match status" value="1"/>
</dbReference>
<dbReference type="KEGG" id="ccro:CMC5_037570"/>
<sequence>MSHDRITQVRISGLRAIDELTLDLHGLTVLIGDNGTGKSSILEAFEILHQVAKPIAHVSDIIVKGHGGLDSLLRRGSDELRLGVTIEGDGPQIVYDLSMGHIGVSPAVLREQLDVYADPEALEPLRVLKRKHASLTLFDARTAKLRRVNLDERFDDEESTGVDELRLALPWLRAKTQPALQRVVKALDQIDVHVPFEARPIWQQRALDIRQGPRWPSVVEKTDRLTRHGVNLPNAFQQLRNLGNETWSRVLERAQLGLGADLRDFRLSPSGRGNIELELVFGTFPDAPLPAEVLSEGQLSYLAFIALCGLHGSRSLLAFDDPEIHLHPGLLVRVLWMLEEVSASAPVIVATHSDSLLDALEDPARSVVLCELDEKRRTRLRRPDAARLAEWTEDDKGLGSLRADGYAAHVFGDVDAEGKGTARGSSPSCGKISAERSKGVRPS</sequence>
<dbReference type="GO" id="GO:0000731">
    <property type="term" value="P:DNA synthesis involved in DNA repair"/>
    <property type="evidence" value="ECO:0007669"/>
    <property type="project" value="TreeGrafter"/>
</dbReference>
<feature type="region of interest" description="Disordered" evidence="1">
    <location>
        <begin position="417"/>
        <end position="443"/>
    </location>
</feature>
<dbReference type="Pfam" id="PF13175">
    <property type="entry name" value="AAA_15"/>
    <property type="match status" value="1"/>
</dbReference>
<protein>
    <recommendedName>
        <fullName evidence="6">ATPase AAA-type core domain-containing protein</fullName>
    </recommendedName>
</protein>
<feature type="compositionally biased region" description="Basic and acidic residues" evidence="1">
    <location>
        <begin position="433"/>
        <end position="443"/>
    </location>
</feature>
<dbReference type="RefSeq" id="WP_050431667.1">
    <property type="nucleotide sequence ID" value="NZ_CP012159.1"/>
</dbReference>
<evidence type="ECO:0000313" key="5">
    <source>
        <dbReference type="Proteomes" id="UP000067626"/>
    </source>
</evidence>
<gene>
    <name evidence="4" type="ORF">CMC5_037570</name>
</gene>
<dbReference type="AlphaFoldDB" id="A0A0K1EGA8"/>
<dbReference type="PANTHER" id="PTHR32182">
    <property type="entry name" value="DNA REPLICATION AND REPAIR PROTEIN RECF"/>
    <property type="match status" value="1"/>
</dbReference>
<evidence type="ECO:0000313" key="4">
    <source>
        <dbReference type="EMBL" id="AKT39608.1"/>
    </source>
</evidence>
<dbReference type="InterPro" id="IPR041685">
    <property type="entry name" value="AAA_GajA/Old/RecF-like"/>
</dbReference>
<dbReference type="GO" id="GO:0005524">
    <property type="term" value="F:ATP binding"/>
    <property type="evidence" value="ECO:0007669"/>
    <property type="project" value="InterPro"/>
</dbReference>
<proteinExistence type="predicted"/>
<dbReference type="SUPFAM" id="SSF52540">
    <property type="entry name" value="P-loop containing nucleoside triphosphate hydrolases"/>
    <property type="match status" value="1"/>
</dbReference>